<proteinExistence type="predicted"/>
<dbReference type="EMBL" id="CM018033">
    <property type="protein sequence ID" value="KAA8544765.1"/>
    <property type="molecule type" value="Genomic_DNA"/>
</dbReference>
<gene>
    <name evidence="1" type="ORF">F0562_019531</name>
</gene>
<name>A0A5J5BP20_9ASTE</name>
<dbReference type="Proteomes" id="UP000325577">
    <property type="component" value="Linkage Group LG10"/>
</dbReference>
<evidence type="ECO:0000313" key="2">
    <source>
        <dbReference type="Proteomes" id="UP000325577"/>
    </source>
</evidence>
<organism evidence="1 2">
    <name type="scientific">Nyssa sinensis</name>
    <dbReference type="NCBI Taxonomy" id="561372"/>
    <lineage>
        <taxon>Eukaryota</taxon>
        <taxon>Viridiplantae</taxon>
        <taxon>Streptophyta</taxon>
        <taxon>Embryophyta</taxon>
        <taxon>Tracheophyta</taxon>
        <taxon>Spermatophyta</taxon>
        <taxon>Magnoliopsida</taxon>
        <taxon>eudicotyledons</taxon>
        <taxon>Gunneridae</taxon>
        <taxon>Pentapetalae</taxon>
        <taxon>asterids</taxon>
        <taxon>Cornales</taxon>
        <taxon>Nyssaceae</taxon>
        <taxon>Nyssa</taxon>
    </lineage>
</organism>
<sequence>MVEGTIVDGVTSEVIDRTVVEIIGREDHDFVRSRGWDLCGRMGVWGHLVGVLKIGCWAYSWEMLCVVVQDMLVSSMLRFERDGNSVMGFDGTVRKGAAIAAPTAAIMETANEFNDANSGGDGSLNFKQRSYCPFI</sequence>
<dbReference type="AlphaFoldDB" id="A0A5J5BP20"/>
<reference evidence="1 2" key="1">
    <citation type="submission" date="2019-09" db="EMBL/GenBank/DDBJ databases">
        <title>A chromosome-level genome assembly of the Chinese tupelo Nyssa sinensis.</title>
        <authorList>
            <person name="Yang X."/>
            <person name="Kang M."/>
            <person name="Yang Y."/>
            <person name="Xiong H."/>
            <person name="Wang M."/>
            <person name="Zhang Z."/>
            <person name="Wang Z."/>
            <person name="Wu H."/>
            <person name="Ma T."/>
            <person name="Liu J."/>
            <person name="Xi Z."/>
        </authorList>
    </citation>
    <scope>NUCLEOTIDE SEQUENCE [LARGE SCALE GENOMIC DNA]</scope>
    <source>
        <strain evidence="1">J267</strain>
        <tissue evidence="1">Leaf</tissue>
    </source>
</reference>
<keyword evidence="2" id="KW-1185">Reference proteome</keyword>
<accession>A0A5J5BP20</accession>
<protein>
    <submittedName>
        <fullName evidence="1">Uncharacterized protein</fullName>
    </submittedName>
</protein>
<evidence type="ECO:0000313" key="1">
    <source>
        <dbReference type="EMBL" id="KAA8544765.1"/>
    </source>
</evidence>